<evidence type="ECO:0000256" key="1">
    <source>
        <dbReference type="SAM" id="SignalP"/>
    </source>
</evidence>
<keyword evidence="1" id="KW-0732">Signal</keyword>
<dbReference type="OrthoDB" id="8071960at2"/>
<keyword evidence="3" id="KW-1185">Reference proteome</keyword>
<evidence type="ECO:0000313" key="2">
    <source>
        <dbReference type="EMBL" id="EHK58671.1"/>
    </source>
</evidence>
<evidence type="ECO:0008006" key="4">
    <source>
        <dbReference type="Google" id="ProtNLM"/>
    </source>
</evidence>
<dbReference type="PATRIC" id="fig|1107882.3.peg.622"/>
<protein>
    <recommendedName>
        <fullName evidence="4">DUF995 domain-containing protein</fullName>
    </recommendedName>
</protein>
<dbReference type="EMBL" id="AHAM01000027">
    <property type="protein sequence ID" value="EHK58671.1"/>
    <property type="molecule type" value="Genomic_DNA"/>
</dbReference>
<feature type="chain" id="PRO_5003534944" description="DUF995 domain-containing protein" evidence="1">
    <location>
        <begin position="23"/>
        <end position="168"/>
    </location>
</feature>
<feature type="signal peptide" evidence="1">
    <location>
        <begin position="1"/>
        <end position="22"/>
    </location>
</feature>
<proteinExistence type="predicted"/>
<gene>
    <name evidence="2" type="ORF">MAXJ12_03143</name>
</gene>
<dbReference type="InterPro" id="IPR009337">
    <property type="entry name" value="DUF995"/>
</dbReference>
<dbReference type="Proteomes" id="UP000003250">
    <property type="component" value="Unassembled WGS sequence"/>
</dbReference>
<dbReference type="Pfam" id="PF06191">
    <property type="entry name" value="DUF995"/>
    <property type="match status" value="1"/>
</dbReference>
<sequence>MSLRCVTLSVVVATMLATGAFAAAAQANTVSNISKARPLNSEEIYQLYNSRSWLWKAGAGHFSVKKRRFTAWSNEEGSPSYGVGQWFITGPGKLCFRARWQTKNGVWPKLTCFSHREMNGAIYQKREPEGEWYKFRGVPPRRGDEWAKLRHGDYVVSRLSKMRTHLAD</sequence>
<evidence type="ECO:0000313" key="3">
    <source>
        <dbReference type="Proteomes" id="UP000003250"/>
    </source>
</evidence>
<name>H0HKH3_9HYPH</name>
<reference evidence="2 3" key="1">
    <citation type="journal article" date="2012" name="J. Bacteriol.">
        <title>Draft Genome Sequence of Mesorhizobium alhagi CCNWXJ12-2T, a Novel Salt-Resistant Species Isolated from the Desert of Northwestern China.</title>
        <authorList>
            <person name="Zhou M."/>
            <person name="Chen W."/>
            <person name="Chen H."/>
            <person name="Wei G."/>
        </authorList>
    </citation>
    <scope>NUCLEOTIDE SEQUENCE [LARGE SCALE GENOMIC DNA]</scope>
    <source>
        <strain evidence="2 3">CCNWXJ12-2</strain>
    </source>
</reference>
<dbReference type="RefSeq" id="WP_008834285.1">
    <property type="nucleotide sequence ID" value="NZ_AHAM01000027.1"/>
</dbReference>
<organism evidence="2 3">
    <name type="scientific">Mesorhizobium alhagi CCNWXJ12-2</name>
    <dbReference type="NCBI Taxonomy" id="1107882"/>
    <lineage>
        <taxon>Bacteria</taxon>
        <taxon>Pseudomonadati</taxon>
        <taxon>Pseudomonadota</taxon>
        <taxon>Alphaproteobacteria</taxon>
        <taxon>Hyphomicrobiales</taxon>
        <taxon>Phyllobacteriaceae</taxon>
        <taxon>Allomesorhizobium</taxon>
    </lineage>
</organism>
<dbReference type="AlphaFoldDB" id="H0HKH3"/>
<accession>H0HKH3</accession>